<dbReference type="SUPFAM" id="SSF50249">
    <property type="entry name" value="Nucleic acid-binding proteins"/>
    <property type="match status" value="1"/>
</dbReference>
<comment type="caution">
    <text evidence="7">The sequence shown here is derived from an EMBL/GenBank/DDBJ whole genome shotgun (WGS) entry which is preliminary data.</text>
</comment>
<dbReference type="AlphaFoldDB" id="A0AAW0GG61"/>
<comment type="caution">
    <text evidence="4">Lacks conserved residue(s) required for the propagation of feature annotation.</text>
</comment>
<dbReference type="GO" id="GO:0006396">
    <property type="term" value="P:RNA processing"/>
    <property type="evidence" value="ECO:0007669"/>
    <property type="project" value="InterPro"/>
</dbReference>
<feature type="compositionally biased region" description="Basic residues" evidence="5">
    <location>
        <begin position="57"/>
        <end position="72"/>
    </location>
</feature>
<gene>
    <name evidence="7" type="ORF">QCA50_008370</name>
</gene>
<dbReference type="InterPro" id="IPR010280">
    <property type="entry name" value="U5_MeTrfase_fam"/>
</dbReference>
<evidence type="ECO:0000256" key="4">
    <source>
        <dbReference type="PROSITE-ProRule" id="PRU01024"/>
    </source>
</evidence>
<reference evidence="7 8" key="1">
    <citation type="submission" date="2022-09" db="EMBL/GenBank/DDBJ databases">
        <authorList>
            <person name="Palmer J.M."/>
        </authorList>
    </citation>
    <scope>NUCLEOTIDE SEQUENCE [LARGE SCALE GENOMIC DNA]</scope>
    <source>
        <strain evidence="7 8">DSM 7382</strain>
    </source>
</reference>
<feature type="domain" description="TRAM" evidence="6">
    <location>
        <begin position="110"/>
        <end position="172"/>
    </location>
</feature>
<evidence type="ECO:0000313" key="8">
    <source>
        <dbReference type="Proteomes" id="UP001385951"/>
    </source>
</evidence>
<dbReference type="PROSITE" id="PS50926">
    <property type="entry name" value="TRAM"/>
    <property type="match status" value="1"/>
</dbReference>
<feature type="region of interest" description="Disordered" evidence="5">
    <location>
        <begin position="1"/>
        <end position="80"/>
    </location>
</feature>
<dbReference type="InterPro" id="IPR012340">
    <property type="entry name" value="NA-bd_OB-fold"/>
</dbReference>
<protein>
    <recommendedName>
        <fullName evidence="6">TRAM domain-containing protein</fullName>
    </recommendedName>
</protein>
<organism evidence="7 8">
    <name type="scientific">Cerrena zonata</name>
    <dbReference type="NCBI Taxonomy" id="2478898"/>
    <lineage>
        <taxon>Eukaryota</taxon>
        <taxon>Fungi</taxon>
        <taxon>Dikarya</taxon>
        <taxon>Basidiomycota</taxon>
        <taxon>Agaricomycotina</taxon>
        <taxon>Agaricomycetes</taxon>
        <taxon>Polyporales</taxon>
        <taxon>Cerrenaceae</taxon>
        <taxon>Cerrena</taxon>
    </lineage>
</organism>
<name>A0AAW0GG61_9APHY</name>
<dbReference type="Proteomes" id="UP001385951">
    <property type="component" value="Unassembled WGS sequence"/>
</dbReference>
<proteinExistence type="inferred from homology"/>
<keyword evidence="2 4" id="KW-0808">Transferase</keyword>
<evidence type="ECO:0000256" key="2">
    <source>
        <dbReference type="ARBA" id="ARBA00022679"/>
    </source>
</evidence>
<dbReference type="Gene3D" id="3.40.50.150">
    <property type="entry name" value="Vaccinia Virus protein VP39"/>
    <property type="match status" value="1"/>
</dbReference>
<feature type="compositionally biased region" description="Basic and acidic residues" evidence="5">
    <location>
        <begin position="1"/>
        <end position="11"/>
    </location>
</feature>
<dbReference type="SUPFAM" id="SSF53335">
    <property type="entry name" value="S-adenosyl-L-methionine-dependent methyltransferases"/>
    <property type="match status" value="1"/>
</dbReference>
<evidence type="ECO:0000259" key="6">
    <source>
        <dbReference type="PROSITE" id="PS50926"/>
    </source>
</evidence>
<dbReference type="EMBL" id="JASBNA010000011">
    <property type="protein sequence ID" value="KAK7688000.1"/>
    <property type="molecule type" value="Genomic_DNA"/>
</dbReference>
<evidence type="ECO:0000256" key="3">
    <source>
        <dbReference type="ARBA" id="ARBA00022691"/>
    </source>
</evidence>
<dbReference type="FunFam" id="2.40.50.140:FF:000201">
    <property type="entry name" value="TRM2p tRNA methyltransferase"/>
    <property type="match status" value="1"/>
</dbReference>
<dbReference type="InterPro" id="IPR002792">
    <property type="entry name" value="TRAM_dom"/>
</dbReference>
<evidence type="ECO:0000256" key="1">
    <source>
        <dbReference type="ARBA" id="ARBA00022603"/>
    </source>
</evidence>
<dbReference type="PANTHER" id="PTHR11061:SF30">
    <property type="entry name" value="TRNA (URACIL(54)-C(5))-METHYLTRANSFERASE"/>
    <property type="match status" value="1"/>
</dbReference>
<dbReference type="GO" id="GO:0032259">
    <property type="term" value="P:methylation"/>
    <property type="evidence" value="ECO:0007669"/>
    <property type="project" value="UniProtKB-KW"/>
</dbReference>
<dbReference type="Gene3D" id="2.40.50.140">
    <property type="entry name" value="Nucleic acid-binding proteins"/>
    <property type="match status" value="1"/>
</dbReference>
<comment type="similarity">
    <text evidence="4">Belongs to the class I-like SAM-binding methyltransferase superfamily. RNA M5U methyltransferase family.</text>
</comment>
<dbReference type="PANTHER" id="PTHR11061">
    <property type="entry name" value="RNA M5U METHYLTRANSFERASE"/>
    <property type="match status" value="1"/>
</dbReference>
<dbReference type="InterPro" id="IPR029063">
    <property type="entry name" value="SAM-dependent_MTases_sf"/>
</dbReference>
<keyword evidence="3 4" id="KW-0949">S-adenosyl-L-methionine</keyword>
<feature type="compositionally biased region" description="Polar residues" evidence="5">
    <location>
        <begin position="32"/>
        <end position="49"/>
    </location>
</feature>
<accession>A0AAW0GG61</accession>
<sequence length="333" mass="37718">MAQPILRDRSPSQESGHIVKKPRLELDADDSLTVTSQTGTTIGAETSNPKPKEPRHQSNKQRKKASRKRKNKRELPEPCSAEDVISRDVAALLGAEVDKAVHEGSDWDSPLELQTELEVVVSELSSSGDSLSLAPAPHKPWVVLTPLALPGERIRVRIYYNSRLYSRADLLEVIEPNNELRDMSRVKCKYFGECGGCQYQMLSYEKQLDLKRNVVVKAYKNFSGLPESSVPEIQTTIGSPLQYNYRTKITPHFELSKKRKDEVKIGFNKVNTKFPIDIEECPIATEVINKEYGPLRERVYQNIATYKRGASLLLRESLKIPRSQDPLPQIKSY</sequence>
<evidence type="ECO:0000313" key="7">
    <source>
        <dbReference type="EMBL" id="KAK7688000.1"/>
    </source>
</evidence>
<evidence type="ECO:0000256" key="5">
    <source>
        <dbReference type="SAM" id="MobiDB-lite"/>
    </source>
</evidence>
<dbReference type="PROSITE" id="PS51687">
    <property type="entry name" value="SAM_MT_RNA_M5U"/>
    <property type="match status" value="1"/>
</dbReference>
<keyword evidence="8" id="KW-1185">Reference proteome</keyword>
<dbReference type="GO" id="GO:0008173">
    <property type="term" value="F:RNA methyltransferase activity"/>
    <property type="evidence" value="ECO:0007669"/>
    <property type="project" value="InterPro"/>
</dbReference>
<keyword evidence="1 4" id="KW-0489">Methyltransferase</keyword>